<gene>
    <name evidence="7" type="ORF">CWE21_04515</name>
</gene>
<dbReference type="PANTHER" id="PTHR10925:SF5">
    <property type="entry name" value="RNA CYTIDINE ACETYLTRANSFERASE"/>
    <property type="match status" value="1"/>
</dbReference>
<dbReference type="AlphaFoldDB" id="A0A432XIN7"/>
<dbReference type="PANTHER" id="PTHR10925">
    <property type="entry name" value="N-ACETYLTRANSFERASE 10"/>
    <property type="match status" value="1"/>
</dbReference>
<dbReference type="OrthoDB" id="5578851at2"/>
<dbReference type="PROSITE" id="PS51186">
    <property type="entry name" value="GNAT"/>
    <property type="match status" value="1"/>
</dbReference>
<keyword evidence="4" id="KW-0067">ATP-binding</keyword>
<comment type="caution">
    <text evidence="7">The sequence shown here is derived from an EMBL/GenBank/DDBJ whole genome shotgun (WGS) entry which is preliminary data.</text>
</comment>
<reference evidence="8" key="1">
    <citation type="journal article" date="2018" name="Front. Microbiol.">
        <title>Genome-Based Analysis Reveals the Taxonomy and Diversity of the Family Idiomarinaceae.</title>
        <authorList>
            <person name="Liu Y."/>
            <person name="Lai Q."/>
            <person name="Shao Z."/>
        </authorList>
    </citation>
    <scope>NUCLEOTIDE SEQUENCE [LARGE SCALE GENOMIC DNA]</scope>
    <source>
        <strain evidence="8">SW15</strain>
    </source>
</reference>
<keyword evidence="8" id="KW-1185">Reference proteome</keyword>
<dbReference type="Gene3D" id="3.40.50.11040">
    <property type="match status" value="1"/>
</dbReference>
<dbReference type="Gene3D" id="3.40.50.300">
    <property type="entry name" value="P-loop containing nucleotide triphosphate hydrolases"/>
    <property type="match status" value="1"/>
</dbReference>
<dbReference type="GO" id="GO:1904812">
    <property type="term" value="P:rRNA acetylation involved in maturation of SSU-rRNA"/>
    <property type="evidence" value="ECO:0007669"/>
    <property type="project" value="TreeGrafter"/>
</dbReference>
<feature type="domain" description="N-acetyltransferase" evidence="6">
    <location>
        <begin position="341"/>
        <end position="548"/>
    </location>
</feature>
<evidence type="ECO:0000256" key="3">
    <source>
        <dbReference type="ARBA" id="ARBA00022741"/>
    </source>
</evidence>
<dbReference type="InterPro" id="IPR027417">
    <property type="entry name" value="P-loop_NTPase"/>
</dbReference>
<dbReference type="Gene3D" id="3.40.630.30">
    <property type="match status" value="1"/>
</dbReference>
<dbReference type="SUPFAM" id="SSF52540">
    <property type="entry name" value="P-loop containing nucleoside triphosphate hydrolases"/>
    <property type="match status" value="1"/>
</dbReference>
<keyword evidence="3" id="KW-0547">Nucleotide-binding</keyword>
<sequence>MFEQRLEQWLVPFKTARQRAVFVFTPQSQQQRNEILAQLGAALPSPLWLSDTSGTGAKMHRYRDYLGLTTTHVVLDFEHLIHADALAALAGTVNGGGCLWLVLPVQTSPFQQRLVAHAAANASVLSADNWTAMLTAIEQRPPQFANSPPLPNRPSSAQQVVIDALLDAPNKTHVLLADRGRGKSTTLGLAIKQAQFHQPILVTGPRPSALTTLLKEAGATATFRAWDRLLREVSYHGQPLVIDEAAAIPLHCLQELLVKFRVWAVATTVDGYEGCGQGFALRFMAWLNSHFDVCEHRLHEPLRWSPEDGCETWLNDALLLSTNTTTQHSSQKHQELKFEFCHASELDEDDLSQTMTLLLEAHYQSSPNDLRLLLDDPAQHLLLARSTAEVVGVIWLATEGPIASELQELIMAGKRRLKGHLLPQALGFYRQQSACLKWTWWRITRIAVTQTQRRSLIGSKMLDVVISHAQQRAVDALGTSFGVTPEVLNFWQQSPLQEIRRGLKKNAASGTVSAIWGLGLTPEAEMHIQALASLQHIEQAWVHGMPVDVSASAHAEILNICSTILDGFCQAALPFSDARFAWWMLAAQHDKLSGQLVELLQPNTPIATLVEAYRAASRAELEQKLRVEAHAFLLSISD</sequence>
<dbReference type="GO" id="GO:0008033">
    <property type="term" value="P:tRNA processing"/>
    <property type="evidence" value="ECO:0007669"/>
    <property type="project" value="UniProtKB-KW"/>
</dbReference>
<dbReference type="Pfam" id="PF08351">
    <property type="entry name" value="TmcA_N"/>
    <property type="match status" value="1"/>
</dbReference>
<proteinExistence type="predicted"/>
<evidence type="ECO:0000256" key="2">
    <source>
        <dbReference type="ARBA" id="ARBA00022694"/>
    </source>
</evidence>
<evidence type="ECO:0000313" key="7">
    <source>
        <dbReference type="EMBL" id="RUO48634.1"/>
    </source>
</evidence>
<evidence type="ECO:0000256" key="1">
    <source>
        <dbReference type="ARBA" id="ARBA00022679"/>
    </source>
</evidence>
<dbReference type="InterPro" id="IPR016181">
    <property type="entry name" value="Acyl_CoA_acyltransferase"/>
</dbReference>
<dbReference type="Pfam" id="PF05127">
    <property type="entry name" value="NAT10_TcmA_helicase"/>
    <property type="match status" value="1"/>
</dbReference>
<dbReference type="InterPro" id="IPR007807">
    <property type="entry name" value="TcmA/NAT10_helicase"/>
</dbReference>
<keyword evidence="2" id="KW-0819">tRNA processing</keyword>
<dbReference type="GO" id="GO:1990883">
    <property type="term" value="F:18S rRNA cytidine N-acetyltransferase activity"/>
    <property type="evidence" value="ECO:0007669"/>
    <property type="project" value="TreeGrafter"/>
</dbReference>
<dbReference type="EMBL" id="PIPT01000003">
    <property type="protein sequence ID" value="RUO48634.1"/>
    <property type="molecule type" value="Genomic_DNA"/>
</dbReference>
<dbReference type="Proteomes" id="UP000286678">
    <property type="component" value="Unassembled WGS sequence"/>
</dbReference>
<dbReference type="Pfam" id="PF13718">
    <property type="entry name" value="GNAT_acetyltr_2"/>
    <property type="match status" value="1"/>
</dbReference>
<accession>A0A432XIN7</accession>
<dbReference type="SUPFAM" id="SSF55729">
    <property type="entry name" value="Acyl-CoA N-acyltransferases (Nat)"/>
    <property type="match status" value="1"/>
</dbReference>
<evidence type="ECO:0000256" key="5">
    <source>
        <dbReference type="ARBA" id="ARBA00023315"/>
    </source>
</evidence>
<organism evidence="7 8">
    <name type="scientific">Pseudidiomarina aquimaris</name>
    <dbReference type="NCBI Taxonomy" id="641841"/>
    <lineage>
        <taxon>Bacteria</taxon>
        <taxon>Pseudomonadati</taxon>
        <taxon>Pseudomonadota</taxon>
        <taxon>Gammaproteobacteria</taxon>
        <taxon>Alteromonadales</taxon>
        <taxon>Idiomarinaceae</taxon>
        <taxon>Pseudidiomarina</taxon>
    </lineage>
</organism>
<keyword evidence="5" id="KW-0012">Acyltransferase</keyword>
<dbReference type="GO" id="GO:0005524">
    <property type="term" value="F:ATP binding"/>
    <property type="evidence" value="ECO:0007669"/>
    <property type="project" value="UniProtKB-KW"/>
</dbReference>
<evidence type="ECO:0000259" key="6">
    <source>
        <dbReference type="PROSITE" id="PS51186"/>
    </source>
</evidence>
<evidence type="ECO:0000313" key="8">
    <source>
        <dbReference type="Proteomes" id="UP000286678"/>
    </source>
</evidence>
<evidence type="ECO:0000256" key="4">
    <source>
        <dbReference type="ARBA" id="ARBA00022840"/>
    </source>
</evidence>
<dbReference type="RefSeq" id="WP_126833277.1">
    <property type="nucleotide sequence ID" value="NZ_PIPT01000003.1"/>
</dbReference>
<dbReference type="InterPro" id="IPR032672">
    <property type="entry name" value="TmcA/NAT10/Kre33"/>
</dbReference>
<dbReference type="InterPro" id="IPR000182">
    <property type="entry name" value="GNAT_dom"/>
</dbReference>
<protein>
    <recommendedName>
        <fullName evidence="6">N-acetyltransferase domain-containing protein</fullName>
    </recommendedName>
</protein>
<dbReference type="InterPro" id="IPR013562">
    <property type="entry name" value="TmcA/NAT10_N"/>
</dbReference>
<keyword evidence="1" id="KW-0808">Transferase</keyword>
<dbReference type="GO" id="GO:0000049">
    <property type="term" value="F:tRNA binding"/>
    <property type="evidence" value="ECO:0007669"/>
    <property type="project" value="TreeGrafter"/>
</dbReference>
<name>A0A432XIN7_9GAMM</name>